<keyword evidence="1" id="KW-1133">Transmembrane helix</keyword>
<proteinExistence type="predicted"/>
<keyword evidence="1" id="KW-0472">Membrane</keyword>
<dbReference type="Proteomes" id="UP000091820">
    <property type="component" value="Unassembled WGS sequence"/>
</dbReference>
<evidence type="ECO:0000313" key="3">
    <source>
        <dbReference type="Proteomes" id="UP000091820"/>
    </source>
</evidence>
<sequence>MGKKNYRKIFKIYVLACASIAVCVYWFERCKLLLHWPGSPCYWNQLKYSIYLATNNLIAEKSLYTKCKRTILNYRLPTLPKTKWIPHLERIEMQWFSRMPPMGAGFYDHKYAFIIYRFVIKV</sequence>
<organism evidence="2 3">
    <name type="scientific">Glossina brevipalpis</name>
    <dbReference type="NCBI Taxonomy" id="37001"/>
    <lineage>
        <taxon>Eukaryota</taxon>
        <taxon>Metazoa</taxon>
        <taxon>Ecdysozoa</taxon>
        <taxon>Arthropoda</taxon>
        <taxon>Hexapoda</taxon>
        <taxon>Insecta</taxon>
        <taxon>Pterygota</taxon>
        <taxon>Neoptera</taxon>
        <taxon>Endopterygota</taxon>
        <taxon>Diptera</taxon>
        <taxon>Brachycera</taxon>
        <taxon>Muscomorpha</taxon>
        <taxon>Hippoboscoidea</taxon>
        <taxon>Glossinidae</taxon>
        <taxon>Glossina</taxon>
    </lineage>
</organism>
<keyword evidence="1" id="KW-0812">Transmembrane</keyword>
<dbReference type="VEuPathDB" id="VectorBase:GBRI042784"/>
<reference evidence="3" key="1">
    <citation type="submission" date="2014-03" db="EMBL/GenBank/DDBJ databases">
        <authorList>
            <person name="Aksoy S."/>
            <person name="Warren W."/>
            <person name="Wilson R.K."/>
        </authorList>
    </citation>
    <scope>NUCLEOTIDE SEQUENCE [LARGE SCALE GENOMIC DNA]</scope>
    <source>
        <strain evidence="3">IAEA</strain>
    </source>
</reference>
<evidence type="ECO:0000313" key="2">
    <source>
        <dbReference type="EnsemblMetazoa" id="GBRI042784-PA"/>
    </source>
</evidence>
<keyword evidence="3" id="KW-1185">Reference proteome</keyword>
<name>A0A1A9X3C9_9MUSC</name>
<feature type="transmembrane region" description="Helical" evidence="1">
    <location>
        <begin position="9"/>
        <end position="27"/>
    </location>
</feature>
<accession>A0A1A9X3C9</accession>
<dbReference type="EnsemblMetazoa" id="GBRI042784-RA">
    <property type="protein sequence ID" value="GBRI042784-PA"/>
    <property type="gene ID" value="GBRI042784"/>
</dbReference>
<dbReference type="AlphaFoldDB" id="A0A1A9X3C9"/>
<reference evidence="2" key="2">
    <citation type="submission" date="2020-05" db="UniProtKB">
        <authorList>
            <consortium name="EnsemblMetazoa"/>
        </authorList>
    </citation>
    <scope>IDENTIFICATION</scope>
    <source>
        <strain evidence="2">IAEA</strain>
    </source>
</reference>
<protein>
    <submittedName>
        <fullName evidence="2">Uncharacterized protein</fullName>
    </submittedName>
</protein>
<evidence type="ECO:0000256" key="1">
    <source>
        <dbReference type="SAM" id="Phobius"/>
    </source>
</evidence>